<dbReference type="AlphaFoldDB" id="A0A367IPD7"/>
<reference evidence="1 2" key="1">
    <citation type="journal article" date="2018" name="G3 (Bethesda)">
        <title>Phylogenetic and Phylogenomic Definition of Rhizopus Species.</title>
        <authorList>
            <person name="Gryganskyi A.P."/>
            <person name="Golan J."/>
            <person name="Dolatabadi S."/>
            <person name="Mondo S."/>
            <person name="Robb S."/>
            <person name="Idnurm A."/>
            <person name="Muszewska A."/>
            <person name="Steczkiewicz K."/>
            <person name="Masonjones S."/>
            <person name="Liao H.L."/>
            <person name="Gajdeczka M.T."/>
            <person name="Anike F."/>
            <person name="Vuek A."/>
            <person name="Anishchenko I.M."/>
            <person name="Voigt K."/>
            <person name="de Hoog G.S."/>
            <person name="Smith M.E."/>
            <person name="Heitman J."/>
            <person name="Vilgalys R."/>
            <person name="Stajich J.E."/>
        </authorList>
    </citation>
    <scope>NUCLEOTIDE SEQUENCE [LARGE SCALE GENOMIC DNA]</scope>
    <source>
        <strain evidence="1 2">LSU 92-RS-03</strain>
    </source>
</reference>
<dbReference type="Proteomes" id="UP000253551">
    <property type="component" value="Unassembled WGS sequence"/>
</dbReference>
<name>A0A367IPD7_RHIST</name>
<organism evidence="1 2">
    <name type="scientific">Rhizopus stolonifer</name>
    <name type="common">Rhizopus nigricans</name>
    <dbReference type="NCBI Taxonomy" id="4846"/>
    <lineage>
        <taxon>Eukaryota</taxon>
        <taxon>Fungi</taxon>
        <taxon>Fungi incertae sedis</taxon>
        <taxon>Mucoromycota</taxon>
        <taxon>Mucoromycotina</taxon>
        <taxon>Mucoromycetes</taxon>
        <taxon>Mucorales</taxon>
        <taxon>Mucorineae</taxon>
        <taxon>Rhizopodaceae</taxon>
        <taxon>Rhizopus</taxon>
    </lineage>
</organism>
<protein>
    <submittedName>
        <fullName evidence="1">Uncharacterized protein</fullName>
    </submittedName>
</protein>
<evidence type="ECO:0000313" key="1">
    <source>
        <dbReference type="EMBL" id="RCH79506.1"/>
    </source>
</evidence>
<sequence>FINLTKEGENFLQDNKKNAKIVCSGEKSILKNTLKQLESMAVVVEKRKAQETGSNNKKAKTV</sequence>
<evidence type="ECO:0000313" key="2">
    <source>
        <dbReference type="Proteomes" id="UP000253551"/>
    </source>
</evidence>
<proteinExistence type="predicted"/>
<dbReference type="EMBL" id="PJQM01006538">
    <property type="protein sequence ID" value="RCH79506.1"/>
    <property type="molecule type" value="Genomic_DNA"/>
</dbReference>
<feature type="non-terminal residue" evidence="1">
    <location>
        <position position="1"/>
    </location>
</feature>
<gene>
    <name evidence="1" type="ORF">CU098_003201</name>
</gene>
<keyword evidence="2" id="KW-1185">Reference proteome</keyword>
<comment type="caution">
    <text evidence="1">The sequence shown here is derived from an EMBL/GenBank/DDBJ whole genome shotgun (WGS) entry which is preliminary data.</text>
</comment>
<accession>A0A367IPD7</accession>